<dbReference type="Proteomes" id="UP000013893">
    <property type="component" value="Chromosome"/>
</dbReference>
<protein>
    <submittedName>
        <fullName evidence="1">Uncharacterized protein</fullName>
    </submittedName>
</protein>
<gene>
    <name evidence="1" type="ORF">L336_0795</name>
</gene>
<reference evidence="1 2" key="1">
    <citation type="journal article" date="2013" name="Nat. Biotechnol.">
        <title>Genome sequences of rare, uncultured bacteria obtained by differential coverage binning of multiple metagenomes.</title>
        <authorList>
            <person name="Albertsen M."/>
            <person name="Hugenholtz P."/>
            <person name="Skarshewski A."/>
            <person name="Nielsen K.L."/>
            <person name="Tyson G.W."/>
            <person name="Nielsen P.H."/>
        </authorList>
    </citation>
    <scope>NUCLEOTIDE SEQUENCE [LARGE SCALE GENOMIC DNA]</scope>
    <source>
        <strain evidence="1">TM71</strain>
    </source>
</reference>
<sequence>MKPRLIVKKTHTSHINRLRVMLPTKDSDPGEVIVLAEQKRFVRVETTLCYSNEQREKVAFVIRFLASDSGQHSYVVEETNGRVLGTLVKLPSMPLRPQSWRVLDQNGAECAVTIESSSLVGGMRRQLADRPIIGRASLALSKLANYRIIILEPVSRKQTGVYERFGPRKSLFRLSMKDTSWQAVDWRVYAALSIALTAPQTY</sequence>
<dbReference type="EMBL" id="CP005957">
    <property type="protein sequence ID" value="AGL62497.1"/>
    <property type="molecule type" value="Genomic_DNA"/>
</dbReference>
<dbReference type="OrthoDB" id="572274at2"/>
<dbReference type="HOGENOM" id="CLU_1352589_0_0_0"/>
<accession>R4PXK6</accession>
<dbReference type="STRING" id="1332188.L336_0795"/>
<keyword evidence="2" id="KW-1185">Reference proteome</keyword>
<evidence type="ECO:0000313" key="1">
    <source>
        <dbReference type="EMBL" id="AGL62497.1"/>
    </source>
</evidence>
<name>R4PXK6_9BACT</name>
<dbReference type="AlphaFoldDB" id="R4PXK6"/>
<dbReference type="KEGG" id="saal:L336_0795"/>
<evidence type="ECO:0000313" key="2">
    <source>
        <dbReference type="Proteomes" id="UP000013893"/>
    </source>
</evidence>
<proteinExistence type="predicted"/>
<dbReference type="RefSeq" id="WP_015641947.1">
    <property type="nucleotide sequence ID" value="NC_021219.1"/>
</dbReference>
<organism evidence="1 2">
    <name type="scientific">Candidatus Saccharimonas aalborgensis</name>
    <dbReference type="NCBI Taxonomy" id="1332188"/>
    <lineage>
        <taxon>Bacteria</taxon>
        <taxon>Candidatus Saccharimonadota</taxon>
        <taxon>Candidatus Saccharimonadia</taxon>
        <taxon>Candidatus Saccharimonadales</taxon>
        <taxon>Candidatus Saccharimonadaceae</taxon>
        <taxon>Candidatus Saccharimonas</taxon>
    </lineage>
</organism>